<dbReference type="NCBIfam" id="TIGR00182">
    <property type="entry name" value="plsX"/>
    <property type="match status" value="1"/>
</dbReference>
<comment type="pathway">
    <text evidence="10">Lipid metabolism; phospholipid metabolism.</text>
</comment>
<keyword evidence="7 10" id="KW-1208">Phospholipid metabolism</keyword>
<evidence type="ECO:0000256" key="5">
    <source>
        <dbReference type="ARBA" id="ARBA00023098"/>
    </source>
</evidence>
<comment type="caution">
    <text evidence="11">The sequence shown here is derived from an EMBL/GenBank/DDBJ whole genome shotgun (WGS) entry which is preliminary data.</text>
</comment>
<evidence type="ECO:0000256" key="6">
    <source>
        <dbReference type="ARBA" id="ARBA00023209"/>
    </source>
</evidence>
<name>A0A923LVD4_9FIRM</name>
<evidence type="ECO:0000256" key="4">
    <source>
        <dbReference type="ARBA" id="ARBA00022679"/>
    </source>
</evidence>
<dbReference type="PANTHER" id="PTHR30100">
    <property type="entry name" value="FATTY ACID/PHOSPHOLIPID SYNTHESIS PROTEIN PLSX"/>
    <property type="match status" value="1"/>
</dbReference>
<dbReference type="Proteomes" id="UP000606499">
    <property type="component" value="Unassembled WGS sequence"/>
</dbReference>
<sequence length="337" mass="35442">MKIIVDAMGGDNAPESAVWGGALAAREYGEEVLLVGRPETVEAVLKEKGLQDTQGVTIMPASDLVDMHDDPATVLRKKPDSSMAVAFKLLKAGEGDALVSAGNTGALLTGATLFGGRIKGIRRGALAPVMPCKGGQVMLCDAGANTECTAEMLLQFAFLGSLYAEKIGGVNRPRVGLVNNGTEDTKGDPLRKEAYILLKKAGDEGRLNFVGNVEGSMVPLGACDVAVCDGYSGNVMLKTIEGVAKFMAGEIKTVFMRNLATKLGYLACKKGMDDFRELFNQDKIGGAPFLGIAKPVIKAHGSSNEIAVMNAVRQAIAYTKSGMIDAVSENIAYMTVE</sequence>
<evidence type="ECO:0000256" key="2">
    <source>
        <dbReference type="ARBA" id="ARBA00022490"/>
    </source>
</evidence>
<evidence type="ECO:0000256" key="8">
    <source>
        <dbReference type="ARBA" id="ARBA00024069"/>
    </source>
</evidence>
<comment type="subunit">
    <text evidence="9 10">Homodimer. Probably interacts with PlsY.</text>
</comment>
<dbReference type="EMBL" id="JACOPL010000004">
    <property type="protein sequence ID" value="MBC5725012.1"/>
    <property type="molecule type" value="Genomic_DNA"/>
</dbReference>
<dbReference type="HAMAP" id="MF_00019">
    <property type="entry name" value="PlsX"/>
    <property type="match status" value="1"/>
</dbReference>
<dbReference type="EC" id="2.3.1.274" evidence="8 10"/>
<comment type="similarity">
    <text evidence="10">Belongs to the PlsX family.</text>
</comment>
<comment type="subcellular location">
    <subcellularLocation>
        <location evidence="10">Cytoplasm</location>
    </subcellularLocation>
    <text evidence="10">Associated with the membrane possibly through PlsY.</text>
</comment>
<proteinExistence type="inferred from homology"/>
<organism evidence="11 12">
    <name type="scientific">Agathobaculum faecis</name>
    <dbReference type="NCBI Taxonomy" id="2763013"/>
    <lineage>
        <taxon>Bacteria</taxon>
        <taxon>Bacillati</taxon>
        <taxon>Bacillota</taxon>
        <taxon>Clostridia</taxon>
        <taxon>Eubacteriales</taxon>
        <taxon>Butyricicoccaceae</taxon>
        <taxon>Agathobaculum</taxon>
    </lineage>
</organism>
<keyword evidence="4 10" id="KW-0808">Transferase</keyword>
<comment type="catalytic activity">
    <reaction evidence="1 10">
        <text>a fatty acyl-[ACP] + phosphate = an acyl phosphate + holo-[ACP]</text>
        <dbReference type="Rhea" id="RHEA:42292"/>
        <dbReference type="Rhea" id="RHEA-COMP:9685"/>
        <dbReference type="Rhea" id="RHEA-COMP:14125"/>
        <dbReference type="ChEBI" id="CHEBI:43474"/>
        <dbReference type="ChEBI" id="CHEBI:59918"/>
        <dbReference type="ChEBI" id="CHEBI:64479"/>
        <dbReference type="ChEBI" id="CHEBI:138651"/>
        <dbReference type="EC" id="2.3.1.274"/>
    </reaction>
</comment>
<keyword evidence="12" id="KW-1185">Reference proteome</keyword>
<dbReference type="InterPro" id="IPR003664">
    <property type="entry name" value="FA_synthesis"/>
</dbReference>
<dbReference type="PANTHER" id="PTHR30100:SF1">
    <property type="entry name" value="PHOSPHATE ACYLTRANSFERASE"/>
    <property type="match status" value="1"/>
</dbReference>
<dbReference type="InterPro" id="IPR012281">
    <property type="entry name" value="Phospholipid_synth_PlsX-like"/>
</dbReference>
<dbReference type="GO" id="GO:0005737">
    <property type="term" value="C:cytoplasm"/>
    <property type="evidence" value="ECO:0007669"/>
    <property type="project" value="UniProtKB-SubCell"/>
</dbReference>
<evidence type="ECO:0000313" key="12">
    <source>
        <dbReference type="Proteomes" id="UP000606499"/>
    </source>
</evidence>
<evidence type="ECO:0000256" key="3">
    <source>
        <dbReference type="ARBA" id="ARBA00022516"/>
    </source>
</evidence>
<accession>A0A923LVD4</accession>
<dbReference type="RefSeq" id="WP_186949812.1">
    <property type="nucleotide sequence ID" value="NZ_JACOPL010000004.1"/>
</dbReference>
<comment type="function">
    <text evidence="10">Catalyzes the reversible formation of acyl-phosphate (acyl-PO(4)) from acyl-[acyl-carrier-protein] (acyl-ACP). This enzyme utilizes acyl-ACP as fatty acyl donor, but not acyl-CoA.</text>
</comment>
<dbReference type="GO" id="GO:0006633">
    <property type="term" value="P:fatty acid biosynthetic process"/>
    <property type="evidence" value="ECO:0007669"/>
    <property type="project" value="UniProtKB-UniRule"/>
</dbReference>
<evidence type="ECO:0000313" key="11">
    <source>
        <dbReference type="EMBL" id="MBC5725012.1"/>
    </source>
</evidence>
<dbReference type="Gene3D" id="3.40.718.10">
    <property type="entry name" value="Isopropylmalate Dehydrogenase"/>
    <property type="match status" value="1"/>
</dbReference>
<keyword evidence="6 10" id="KW-0594">Phospholipid biosynthesis</keyword>
<keyword evidence="5 10" id="KW-0443">Lipid metabolism</keyword>
<dbReference type="Pfam" id="PF02504">
    <property type="entry name" value="FA_synthesis"/>
    <property type="match status" value="1"/>
</dbReference>
<gene>
    <name evidence="10 11" type="primary">plsX</name>
    <name evidence="11" type="ORF">H8S45_06020</name>
</gene>
<dbReference type="SUPFAM" id="SSF53659">
    <property type="entry name" value="Isocitrate/Isopropylmalate dehydrogenase-like"/>
    <property type="match status" value="1"/>
</dbReference>
<keyword evidence="11" id="KW-0012">Acyltransferase</keyword>
<dbReference type="GO" id="GO:0008654">
    <property type="term" value="P:phospholipid biosynthetic process"/>
    <property type="evidence" value="ECO:0007669"/>
    <property type="project" value="UniProtKB-KW"/>
</dbReference>
<evidence type="ECO:0000256" key="9">
    <source>
        <dbReference type="ARBA" id="ARBA00046608"/>
    </source>
</evidence>
<keyword evidence="3 10" id="KW-0444">Lipid biosynthesis</keyword>
<dbReference type="AlphaFoldDB" id="A0A923LVD4"/>
<evidence type="ECO:0000256" key="7">
    <source>
        <dbReference type="ARBA" id="ARBA00023264"/>
    </source>
</evidence>
<evidence type="ECO:0000256" key="10">
    <source>
        <dbReference type="HAMAP-Rule" id="MF_00019"/>
    </source>
</evidence>
<evidence type="ECO:0000256" key="1">
    <source>
        <dbReference type="ARBA" id="ARBA00001232"/>
    </source>
</evidence>
<dbReference type="PIRSF" id="PIRSF002465">
    <property type="entry name" value="Phsphlp_syn_PlsX"/>
    <property type="match status" value="1"/>
</dbReference>
<keyword evidence="2 10" id="KW-0963">Cytoplasm</keyword>
<protein>
    <recommendedName>
        <fullName evidence="8 10">Phosphate acyltransferase</fullName>
        <ecNumber evidence="8 10">2.3.1.274</ecNumber>
    </recommendedName>
    <alternativeName>
        <fullName evidence="10">Acyl-ACP phosphotransacylase</fullName>
    </alternativeName>
    <alternativeName>
        <fullName evidence="10">Acyl-[acyl-carrier-protein]--phosphate acyltransferase</fullName>
    </alternativeName>
    <alternativeName>
        <fullName evidence="10">Phosphate-acyl-ACP acyltransferase</fullName>
    </alternativeName>
</protein>
<dbReference type="GO" id="GO:0043811">
    <property type="term" value="F:phosphate:acyl-[acyl carrier protein] acyltransferase activity"/>
    <property type="evidence" value="ECO:0007669"/>
    <property type="project" value="UniProtKB-UniRule"/>
</dbReference>
<reference evidence="11" key="1">
    <citation type="submission" date="2020-08" db="EMBL/GenBank/DDBJ databases">
        <title>Genome public.</title>
        <authorList>
            <person name="Liu C."/>
            <person name="Sun Q."/>
        </authorList>
    </citation>
    <scope>NUCLEOTIDE SEQUENCE</scope>
    <source>
        <strain evidence="11">NSJ-28</strain>
    </source>
</reference>